<dbReference type="InterPro" id="IPR024213">
    <property type="entry name" value="DUF3822"/>
</dbReference>
<keyword evidence="2" id="KW-1185">Reference proteome</keyword>
<sequence>MSEHNYNYHDDNFSLKEANGYNLLIQIDRTSFSYAVTDQNKLIAWAENHSLDELSDPQELLDLLSAKYKQVVIGLPANSFTLVPQSLFNQGHVTDIARFLDVKPNEKISAQPLDNDNTIIYKTDKAIINAAEDFGLQNTVFSSKGWITAIANDNPADKNLYLNINRNEVEIAAFNTGRLRFYNKFEFQNNEELAYFAALAINELNLQPVDTYIYLSGDIEAADQSAGYLAEFFGRVEINGQQIVELPGEIASHKILSLAALSLCASSEAV</sequence>
<accession>A0ABU1TCW4</accession>
<evidence type="ECO:0000313" key="2">
    <source>
        <dbReference type="Proteomes" id="UP001247620"/>
    </source>
</evidence>
<dbReference type="Proteomes" id="UP001247620">
    <property type="component" value="Unassembled WGS sequence"/>
</dbReference>
<dbReference type="RefSeq" id="WP_310096649.1">
    <property type="nucleotide sequence ID" value="NZ_JAVDUU010000003.1"/>
</dbReference>
<comment type="caution">
    <text evidence="1">The sequence shown here is derived from an EMBL/GenBank/DDBJ whole genome shotgun (WGS) entry which is preliminary data.</text>
</comment>
<dbReference type="CDD" id="cd24013">
    <property type="entry name" value="ASKHA_ATPase_BT3980-like"/>
    <property type="match status" value="1"/>
</dbReference>
<gene>
    <name evidence="1" type="ORF">J2W55_002893</name>
</gene>
<evidence type="ECO:0000313" key="1">
    <source>
        <dbReference type="EMBL" id="MDR6943040.1"/>
    </source>
</evidence>
<organism evidence="1 2">
    <name type="scientific">Mucilaginibacter pocheonensis</name>
    <dbReference type="NCBI Taxonomy" id="398050"/>
    <lineage>
        <taxon>Bacteria</taxon>
        <taxon>Pseudomonadati</taxon>
        <taxon>Bacteroidota</taxon>
        <taxon>Sphingobacteriia</taxon>
        <taxon>Sphingobacteriales</taxon>
        <taxon>Sphingobacteriaceae</taxon>
        <taxon>Mucilaginibacter</taxon>
    </lineage>
</organism>
<protein>
    <recommendedName>
        <fullName evidence="3">DUF3822 family protein</fullName>
    </recommendedName>
</protein>
<dbReference type="Pfam" id="PF12864">
    <property type="entry name" value="DUF3822"/>
    <property type="match status" value="1"/>
</dbReference>
<proteinExistence type="predicted"/>
<dbReference type="Gene3D" id="3.30.420.260">
    <property type="match status" value="1"/>
</dbReference>
<name>A0ABU1TCW4_9SPHI</name>
<evidence type="ECO:0008006" key="3">
    <source>
        <dbReference type="Google" id="ProtNLM"/>
    </source>
</evidence>
<dbReference type="EMBL" id="JAVDUU010000003">
    <property type="protein sequence ID" value="MDR6943040.1"/>
    <property type="molecule type" value="Genomic_DNA"/>
</dbReference>
<dbReference type="Gene3D" id="3.30.420.250">
    <property type="match status" value="1"/>
</dbReference>
<reference evidence="1 2" key="1">
    <citation type="submission" date="2023-07" db="EMBL/GenBank/DDBJ databases">
        <title>Sorghum-associated microbial communities from plants grown in Nebraska, USA.</title>
        <authorList>
            <person name="Schachtman D."/>
        </authorList>
    </citation>
    <scope>NUCLEOTIDE SEQUENCE [LARGE SCALE GENOMIC DNA]</scope>
    <source>
        <strain evidence="1 2">3262</strain>
    </source>
</reference>